<dbReference type="RefSeq" id="WP_012845327.1">
    <property type="nucleotide sequence ID" value="NC_013502.1"/>
</dbReference>
<reference evidence="3 4" key="1">
    <citation type="journal article" date="2009" name="Stand. Genomic Sci.">
        <title>Complete genome sequence of Rhodothermus marinus type strain (R-10).</title>
        <authorList>
            <person name="Nolan M."/>
            <person name="Tindall B.J."/>
            <person name="Pomrenke H."/>
            <person name="Lapidus A."/>
            <person name="Copeland A."/>
            <person name="Glavina Del Rio T."/>
            <person name="Lucas S."/>
            <person name="Chen F."/>
            <person name="Tice H."/>
            <person name="Cheng J.F."/>
            <person name="Saunders E."/>
            <person name="Han C."/>
            <person name="Bruce D."/>
            <person name="Goodwin L."/>
            <person name="Chain P."/>
            <person name="Pitluck S."/>
            <person name="Ovchinikova G."/>
            <person name="Pati A."/>
            <person name="Ivanova N."/>
            <person name="Mavromatis K."/>
            <person name="Chen A."/>
            <person name="Palaniappan K."/>
            <person name="Land M."/>
            <person name="Hauser L."/>
            <person name="Chang Y.J."/>
            <person name="Jeffries C.D."/>
            <person name="Brettin T."/>
            <person name="Goker M."/>
            <person name="Bristow J."/>
            <person name="Eisen J.A."/>
            <person name="Markowitz V."/>
            <person name="Hugenholtz P."/>
            <person name="Kyrpides N.C."/>
            <person name="Klenk H.P."/>
            <person name="Detter J.C."/>
        </authorList>
    </citation>
    <scope>NUCLEOTIDE SEQUENCE [LARGE SCALE GENOMIC DNA]</scope>
    <source>
        <strain evidence="4">ATCC 43812 / DSM 4252 / R-10</strain>
        <plasmid evidence="3">pRMAR01</plasmid>
    </source>
</reference>
<feature type="domain" description="TOTE conflict systems S1/CSD-like" evidence="2">
    <location>
        <begin position="419"/>
        <end position="484"/>
    </location>
</feature>
<accession>D0MKQ3</accession>
<keyword evidence="1" id="KW-0175">Coiled coil</keyword>
<evidence type="ECO:0000313" key="3">
    <source>
        <dbReference type="EMBL" id="ACY49717.1"/>
    </source>
</evidence>
<dbReference type="InterPro" id="IPR054283">
    <property type="entry name" value="DUF7017"/>
</dbReference>
<keyword evidence="3" id="KW-0614">Plasmid</keyword>
<dbReference type="KEGG" id="rmr:Rmar_2850"/>
<gene>
    <name evidence="3" type="ordered locus">Rmar_2850</name>
</gene>
<geneLocation type="plasmid" evidence="3 4">
    <name>pRMAR01</name>
</geneLocation>
<keyword evidence="4" id="KW-1185">Reference proteome</keyword>
<dbReference type="SUPFAM" id="SSF48452">
    <property type="entry name" value="TPR-like"/>
    <property type="match status" value="1"/>
</dbReference>
<evidence type="ECO:0000259" key="2">
    <source>
        <dbReference type="Pfam" id="PF22707"/>
    </source>
</evidence>
<evidence type="ECO:0000313" key="4">
    <source>
        <dbReference type="Proteomes" id="UP000002221"/>
    </source>
</evidence>
<dbReference type="HOGENOM" id="CLU_556314_0_0_10"/>
<feature type="coiled-coil region" evidence="1">
    <location>
        <begin position="264"/>
        <end position="298"/>
    </location>
</feature>
<dbReference type="Pfam" id="PF22707">
    <property type="entry name" value="S1CSD-TOTE-2"/>
    <property type="match status" value="1"/>
</dbReference>
<protein>
    <recommendedName>
        <fullName evidence="2">TOTE conflict systems S1/CSD-like domain-containing protein</fullName>
    </recommendedName>
</protein>
<evidence type="ECO:0000256" key="1">
    <source>
        <dbReference type="SAM" id="Coils"/>
    </source>
</evidence>
<proteinExistence type="predicted"/>
<dbReference type="InterPro" id="IPR054427">
    <property type="entry name" value="S1CSD-TOTE-2"/>
</dbReference>
<dbReference type="EMBL" id="CP001808">
    <property type="protein sequence ID" value="ACY49717.1"/>
    <property type="molecule type" value="Genomic_DNA"/>
</dbReference>
<dbReference type="eggNOG" id="COG0457">
    <property type="taxonomic scope" value="Bacteria"/>
</dbReference>
<dbReference type="AlphaFoldDB" id="D0MKQ3"/>
<dbReference type="InterPro" id="IPR011990">
    <property type="entry name" value="TPR-like_helical_dom_sf"/>
</dbReference>
<dbReference type="OrthoDB" id="9797599at2"/>
<dbReference type="Proteomes" id="UP000002221">
    <property type="component" value="Plasmid pRMAR01"/>
</dbReference>
<name>D0MKQ3_RHOM4</name>
<dbReference type="Pfam" id="PF22860">
    <property type="entry name" value="DUF7017"/>
    <property type="match status" value="1"/>
</dbReference>
<organism evidence="3 4">
    <name type="scientific">Rhodothermus marinus (strain ATCC 43812 / DSM 4252 / R-10)</name>
    <name type="common">Rhodothermus obamensis</name>
    <dbReference type="NCBI Taxonomy" id="518766"/>
    <lineage>
        <taxon>Bacteria</taxon>
        <taxon>Pseudomonadati</taxon>
        <taxon>Rhodothermota</taxon>
        <taxon>Rhodothermia</taxon>
        <taxon>Rhodothermales</taxon>
        <taxon>Rhodothermaceae</taxon>
        <taxon>Rhodothermus</taxon>
    </lineage>
</organism>
<sequence length="490" mass="57371">MTSEVPTEVIQQFHALCQRQDFKSALPLARHLRPMLIRDRRLANTWGWVLYRQLKNLQQRLQQKDGRAANNLPEHLAQQVREILVEYARLPNLHRPDLLHALMLATVCRIGTRWRGILGFLYYVRAFDTLRPEDRRPRTLQQRTYPSLEQQLTRTVAAALAKLPLEDQRPEVLNWASTQVQQRLSRFPDKPWIPYHLACYLIKKQRISEARPLLAPVLLQHHQKSWIWEKVARANQDRPAHRLTALTQALRLATKEHPVVRFRLHLYLAELLAAEQRYDEAAAQLQAARRLEKELGRNEQDRRNPLWRSYRQMLQQPWFRQRAERTDLPQEPALTIQPDVILYEHQPLQEAFGVVIHHNPDRNRTLIRLSPSEVVSVKHRRFPQASRLEPGTVVWLCLAEKRVVALEPRAGHPLPDLVRRFRGRLLQPEGRAFAFVLTEDNERIFIAPGLNRQLALEAGAMVEVLAERTIDPKKKMLSWSALKVEPVADR</sequence>
<dbReference type="Gene3D" id="1.25.40.10">
    <property type="entry name" value="Tetratricopeptide repeat domain"/>
    <property type="match status" value="1"/>
</dbReference>